<dbReference type="EMBL" id="JBJQOH010000006">
    <property type="protein sequence ID" value="KAL3686117.1"/>
    <property type="molecule type" value="Genomic_DNA"/>
</dbReference>
<proteinExistence type="predicted"/>
<keyword evidence="3" id="KW-1185">Reference proteome</keyword>
<gene>
    <name evidence="2" type="ORF">R1sor_004139</name>
</gene>
<dbReference type="Proteomes" id="UP001633002">
    <property type="component" value="Unassembled WGS sequence"/>
</dbReference>
<dbReference type="AlphaFoldDB" id="A0ABD3H3M7"/>
<name>A0ABD3H3M7_9MARC</name>
<accession>A0ABD3H3M7</accession>
<protein>
    <submittedName>
        <fullName evidence="2">Uncharacterized protein</fullName>
    </submittedName>
</protein>
<comment type="caution">
    <text evidence="2">The sequence shown here is derived from an EMBL/GenBank/DDBJ whole genome shotgun (WGS) entry which is preliminary data.</text>
</comment>
<feature type="region of interest" description="Disordered" evidence="1">
    <location>
        <begin position="51"/>
        <end position="70"/>
    </location>
</feature>
<reference evidence="2 3" key="1">
    <citation type="submission" date="2024-09" db="EMBL/GenBank/DDBJ databases">
        <title>Chromosome-scale assembly of Riccia sorocarpa.</title>
        <authorList>
            <person name="Paukszto L."/>
        </authorList>
    </citation>
    <scope>NUCLEOTIDE SEQUENCE [LARGE SCALE GENOMIC DNA]</scope>
    <source>
        <strain evidence="2">LP-2024</strain>
        <tissue evidence="2">Aerial parts of the thallus</tissue>
    </source>
</reference>
<sequence length="140" mass="15423">MPSYPRGGTGEGDLPSINIIVIWREVGNGKSIWSLDIIRHGDFTYENLDGDLHADDGASNGGTFKNRRSSMPREASLVELAQSSTVAIERFGTREAKLAKTEEDQPLTSRCTVRELAAEIGKEDSFVRENGWARLVVDLT</sequence>
<organism evidence="2 3">
    <name type="scientific">Riccia sorocarpa</name>
    <dbReference type="NCBI Taxonomy" id="122646"/>
    <lineage>
        <taxon>Eukaryota</taxon>
        <taxon>Viridiplantae</taxon>
        <taxon>Streptophyta</taxon>
        <taxon>Embryophyta</taxon>
        <taxon>Marchantiophyta</taxon>
        <taxon>Marchantiopsida</taxon>
        <taxon>Marchantiidae</taxon>
        <taxon>Marchantiales</taxon>
        <taxon>Ricciaceae</taxon>
        <taxon>Riccia</taxon>
    </lineage>
</organism>
<evidence type="ECO:0000256" key="1">
    <source>
        <dbReference type="SAM" id="MobiDB-lite"/>
    </source>
</evidence>
<evidence type="ECO:0000313" key="2">
    <source>
        <dbReference type="EMBL" id="KAL3686117.1"/>
    </source>
</evidence>
<evidence type="ECO:0000313" key="3">
    <source>
        <dbReference type="Proteomes" id="UP001633002"/>
    </source>
</evidence>